<evidence type="ECO:0000256" key="2">
    <source>
        <dbReference type="ARBA" id="ARBA00022475"/>
    </source>
</evidence>
<comment type="function">
    <text evidence="6">Catalyzes the transfer of a lysyl group from L-lysyl-tRNA(Lys) to membrane-bound phosphatidylglycerol (PG), which produces lysylphosphatidylglycerol (LPG), a major component of the bacterial membrane with a positive net charge. LPG synthesis contributes to bacterial virulence as it is involved in the resistance mechanism against cationic antimicrobial peptides (CAMP) produces by the host's immune system (defensins, cathelicidins) and by the competing microorganisms.</text>
</comment>
<comment type="catalytic activity">
    <reaction evidence="6">
        <text>L-lysyl-tRNA(Lys) + a 1,2-diacyl-sn-glycero-3-phospho-(1'-sn-glycerol) = a 1,2-diacyl-sn-glycero-3-phospho-1'-(3'-O-L-lysyl)-sn-glycerol + tRNA(Lys)</text>
        <dbReference type="Rhea" id="RHEA:10668"/>
        <dbReference type="Rhea" id="RHEA-COMP:9696"/>
        <dbReference type="Rhea" id="RHEA-COMP:9697"/>
        <dbReference type="ChEBI" id="CHEBI:64716"/>
        <dbReference type="ChEBI" id="CHEBI:75792"/>
        <dbReference type="ChEBI" id="CHEBI:78442"/>
        <dbReference type="ChEBI" id="CHEBI:78529"/>
        <dbReference type="EC" id="2.3.2.3"/>
    </reaction>
</comment>
<dbReference type="EC" id="2.3.2.3" evidence="6"/>
<dbReference type="GO" id="GO:0050071">
    <property type="term" value="F:phosphatidylglycerol lysyltransferase activity"/>
    <property type="evidence" value="ECO:0007669"/>
    <property type="project" value="UniProtKB-EC"/>
</dbReference>
<reference evidence="7 8" key="1">
    <citation type="submission" date="2017-04" db="EMBL/GenBank/DDBJ databases">
        <title>The whole genome sequencing and assembly of Halobacillus mangrovi strain.</title>
        <authorList>
            <person name="Lee S.-J."/>
            <person name="Park M.-K."/>
            <person name="Kim J.-Y."/>
            <person name="Lee Y.-J."/>
            <person name="Yi H."/>
            <person name="Bahn Y.-S."/>
            <person name="Kim J.F."/>
            <person name="Lee D.-W."/>
        </authorList>
    </citation>
    <scope>NUCLEOTIDE SEQUENCE [LARGE SCALE GENOMIC DNA]</scope>
    <source>
        <strain evidence="7 8">KTB 131</strain>
    </source>
</reference>
<dbReference type="OrthoDB" id="2111097at2"/>
<feature type="transmembrane region" description="Helical" evidence="6">
    <location>
        <begin position="187"/>
        <end position="212"/>
    </location>
</feature>
<evidence type="ECO:0000256" key="6">
    <source>
        <dbReference type="RuleBase" id="RU363042"/>
    </source>
</evidence>
<proteinExistence type="inferred from homology"/>
<dbReference type="GO" id="GO:0005886">
    <property type="term" value="C:plasma membrane"/>
    <property type="evidence" value="ECO:0007669"/>
    <property type="project" value="UniProtKB-SubCell"/>
</dbReference>
<feature type="transmembrane region" description="Helical" evidence="6">
    <location>
        <begin position="278"/>
        <end position="296"/>
    </location>
</feature>
<dbReference type="InterPro" id="IPR022791">
    <property type="entry name" value="L-PG_synthase/AglD"/>
</dbReference>
<organism evidence="7 8">
    <name type="scientific">Halobacillus mangrovi</name>
    <dbReference type="NCBI Taxonomy" id="402384"/>
    <lineage>
        <taxon>Bacteria</taxon>
        <taxon>Bacillati</taxon>
        <taxon>Bacillota</taxon>
        <taxon>Bacilli</taxon>
        <taxon>Bacillales</taxon>
        <taxon>Bacillaceae</taxon>
        <taxon>Halobacillus</taxon>
    </lineage>
</organism>
<keyword evidence="4 6" id="KW-1133">Transmembrane helix</keyword>
<keyword evidence="6" id="KW-0808">Transferase</keyword>
<dbReference type="RefSeq" id="WP_085030417.1">
    <property type="nucleotide sequence ID" value="NZ_CP020772.1"/>
</dbReference>
<accession>A0A1W5ZX95</accession>
<keyword evidence="5 6" id="KW-0472">Membrane</keyword>
<evidence type="ECO:0000256" key="3">
    <source>
        <dbReference type="ARBA" id="ARBA00022692"/>
    </source>
</evidence>
<keyword evidence="8" id="KW-1185">Reference proteome</keyword>
<keyword evidence="6" id="KW-0046">Antibiotic resistance</keyword>
<feature type="transmembrane region" description="Helical" evidence="6">
    <location>
        <begin position="148"/>
        <end position="167"/>
    </location>
</feature>
<feature type="transmembrane region" description="Helical" evidence="6">
    <location>
        <begin position="121"/>
        <end position="142"/>
    </location>
</feature>
<evidence type="ECO:0000256" key="4">
    <source>
        <dbReference type="ARBA" id="ARBA00022989"/>
    </source>
</evidence>
<dbReference type="Pfam" id="PF03706">
    <property type="entry name" value="LPG_synthase_TM"/>
    <property type="match status" value="1"/>
</dbReference>
<dbReference type="PANTHER" id="PTHR39087">
    <property type="entry name" value="UPF0104 MEMBRANE PROTEIN MJ1595"/>
    <property type="match status" value="1"/>
</dbReference>
<evidence type="ECO:0000256" key="1">
    <source>
        <dbReference type="ARBA" id="ARBA00004651"/>
    </source>
</evidence>
<protein>
    <recommendedName>
        <fullName evidence="6">Phosphatidylglycerol lysyltransferase</fullName>
        <ecNumber evidence="6">2.3.2.3</ecNumber>
    </recommendedName>
    <alternativeName>
        <fullName evidence="6">Lysylphosphatidylglycerol synthase</fullName>
    </alternativeName>
</protein>
<dbReference type="Proteomes" id="UP000192527">
    <property type="component" value="Chromosome"/>
</dbReference>
<name>A0A1W5ZX95_9BACI</name>
<feature type="transmembrane region" description="Helical" evidence="6">
    <location>
        <begin position="12"/>
        <end position="34"/>
    </location>
</feature>
<dbReference type="AlphaFoldDB" id="A0A1W5ZX95"/>
<dbReference type="GO" id="GO:0006629">
    <property type="term" value="P:lipid metabolic process"/>
    <property type="evidence" value="ECO:0007669"/>
    <property type="project" value="UniProtKB-KW"/>
</dbReference>
<sequence>MHQMKRYVQWGGRVIVGVCFIWLTSIAFDLSYILSEMKVLFHNGWILLAMTIAYLSAFLLRAKAWQMYVDERMPFKRFVDGLFYSLFLNHLLPIKAGDLIRTGYLASSNQVSWKSALESVIIMRILDLLILGFIALAGVFYLGMSISYLFMVGLIVGGAALLGLILLKEKWRKVIFSQAKQAGSIIFSVKGIVLVLLIVVSWILEAVIVFAVSTQFETTLTFLKSIWVNSFTIAGQVFHFSPGGIGTYESFMSFGLRAFQVPIKEAYTIAILTHGYKFIFSFVIGFYLILSAPISWNTIKLWMKRKED</sequence>
<dbReference type="PANTHER" id="PTHR39087:SF2">
    <property type="entry name" value="UPF0104 MEMBRANE PROTEIN MJ1595"/>
    <property type="match status" value="1"/>
</dbReference>
<keyword evidence="2" id="KW-1003">Cell membrane</keyword>
<gene>
    <name evidence="6" type="primary">mprF</name>
    <name evidence="7" type="ORF">HM131_14345</name>
</gene>
<keyword evidence="6" id="KW-0443">Lipid metabolism</keyword>
<evidence type="ECO:0000313" key="7">
    <source>
        <dbReference type="EMBL" id="ARI77956.1"/>
    </source>
</evidence>
<comment type="subcellular location">
    <subcellularLocation>
        <location evidence="1 6">Cell membrane</location>
        <topology evidence="1 6">Multi-pass membrane protein</topology>
    </subcellularLocation>
</comment>
<dbReference type="STRING" id="402384.HM131_14345"/>
<comment type="similarity">
    <text evidence="6">Belongs to the LPG synthase family.</text>
</comment>
<dbReference type="EMBL" id="CP020772">
    <property type="protein sequence ID" value="ARI77956.1"/>
    <property type="molecule type" value="Genomic_DNA"/>
</dbReference>
<dbReference type="KEGG" id="hmn:HM131_14345"/>
<evidence type="ECO:0000256" key="5">
    <source>
        <dbReference type="ARBA" id="ARBA00023136"/>
    </source>
</evidence>
<feature type="transmembrane region" description="Helical" evidence="6">
    <location>
        <begin position="40"/>
        <end position="60"/>
    </location>
</feature>
<dbReference type="GO" id="GO:0046677">
    <property type="term" value="P:response to antibiotic"/>
    <property type="evidence" value="ECO:0007669"/>
    <property type="project" value="UniProtKB-KW"/>
</dbReference>
<keyword evidence="3 6" id="KW-0812">Transmembrane</keyword>
<evidence type="ECO:0000313" key="8">
    <source>
        <dbReference type="Proteomes" id="UP000192527"/>
    </source>
</evidence>